<dbReference type="PANTHER" id="PTHR42792">
    <property type="entry name" value="FLAGELLIN"/>
    <property type="match status" value="1"/>
</dbReference>
<dbReference type="Pfam" id="PF00700">
    <property type="entry name" value="Flagellin_C"/>
    <property type="match status" value="1"/>
</dbReference>
<comment type="subcellular location">
    <subcellularLocation>
        <location evidence="3">Secreted</location>
    </subcellularLocation>
    <subcellularLocation>
        <location evidence="3">Bacterial flagellum</location>
    </subcellularLocation>
</comment>
<proteinExistence type="inferred from homology"/>
<evidence type="ECO:0000259" key="4">
    <source>
        <dbReference type="Pfam" id="PF00669"/>
    </source>
</evidence>
<reference evidence="6 7" key="1">
    <citation type="submission" date="2021-02" db="EMBL/GenBank/DDBJ databases">
        <title>Activity-based single-cell genomes from oceanic crustal fluid captures similar information to metagenomic and metatranscriptomic surveys with orders of magnitude less sampling.</title>
        <authorList>
            <person name="D'Angelo T.S."/>
            <person name="Orcutt B.N."/>
        </authorList>
    </citation>
    <scope>NUCLEOTIDE SEQUENCE [LARGE SCALE GENOMIC DNA]</scope>
    <source>
        <strain evidence="6">AH-315-G07</strain>
    </source>
</reference>
<gene>
    <name evidence="6" type="ORF">JYU14_02710</name>
</gene>
<protein>
    <recommendedName>
        <fullName evidence="3">Flagellin</fullName>
    </recommendedName>
</protein>
<dbReference type="InterPro" id="IPR046358">
    <property type="entry name" value="Flagellin_C"/>
</dbReference>
<keyword evidence="7" id="KW-1185">Reference proteome</keyword>
<dbReference type="InterPro" id="IPR042187">
    <property type="entry name" value="Flagellin_C_sub2"/>
</dbReference>
<dbReference type="EMBL" id="JAFITR010000045">
    <property type="protein sequence ID" value="MBN4066974.1"/>
    <property type="molecule type" value="Genomic_DNA"/>
</dbReference>
<comment type="caution">
    <text evidence="6">The sequence shown here is derived from an EMBL/GenBank/DDBJ whole genome shotgun (WGS) entry which is preliminary data.</text>
</comment>
<evidence type="ECO:0000313" key="7">
    <source>
        <dbReference type="Proteomes" id="UP000722121"/>
    </source>
</evidence>
<dbReference type="Proteomes" id="UP000722121">
    <property type="component" value="Unassembled WGS sequence"/>
</dbReference>
<feature type="domain" description="Flagellin N-terminal" evidence="4">
    <location>
        <begin position="5"/>
        <end position="122"/>
    </location>
</feature>
<evidence type="ECO:0000256" key="2">
    <source>
        <dbReference type="ARBA" id="ARBA00023143"/>
    </source>
</evidence>
<dbReference type="Pfam" id="PF00669">
    <property type="entry name" value="Flagellin_N"/>
    <property type="match status" value="1"/>
</dbReference>
<evidence type="ECO:0000259" key="5">
    <source>
        <dbReference type="Pfam" id="PF00700"/>
    </source>
</evidence>
<dbReference type="Gene3D" id="6.10.10.10">
    <property type="entry name" value="Flagellar export chaperone, C-terminal domain"/>
    <property type="match status" value="1"/>
</dbReference>
<comment type="similarity">
    <text evidence="1 3">Belongs to the bacterial flagellin family.</text>
</comment>
<dbReference type="PANTHER" id="PTHR42792:SF2">
    <property type="entry name" value="FLAGELLIN"/>
    <property type="match status" value="1"/>
</dbReference>
<feature type="domain" description="Flagellin C-terminal" evidence="5">
    <location>
        <begin position="506"/>
        <end position="591"/>
    </location>
</feature>
<dbReference type="InterPro" id="IPR001029">
    <property type="entry name" value="Flagellin_N"/>
</dbReference>
<evidence type="ECO:0000313" key="6">
    <source>
        <dbReference type="EMBL" id="MBN4066974.1"/>
    </source>
</evidence>
<keyword evidence="3" id="KW-0964">Secreted</keyword>
<sequence>MTANRRQVASFANAMNKIATGDRLAGGGESPADLGISERFRSQVANSEEAGRVIQNAVNMLSSADEWMGETHKILTRMNELAISASDGSKNEGDRKNLNLEFQQLKNEIGRISEAALYNGLQVNSETAVAVWDSDANTVVYTQVDGKQINNIGLTLASGAQAANNIHYAFESSALGYTGEFIFIEGGKSMLYMAQHAVSADNTLAQRTLMKLNLETNRIENTDLTSNSGTSANVQVHFVTDDQGRIWLSDPQTAGGAHNVVLLNTDDLTLDDGTAASAQWVGGVTLASTMAAFAVHGDHIFYVEDTGTDLNYVKQNMFDRDDKQNLLTDIVGDHGVALTERIAISSDGLYFAFKDDTSVWDYINIINTQTGKNVRQQWTTVANELVDFGFDENNNFYWTDTGNTSTSNAIYKATITTDNEGAPSFNNIQKQRQAPLGQLGIATSAIGVTFGGGLSITAQSPGAIYSFQVGPDAGMTVDFRASNATLTRLGVSKDDLLTTKSADIAIGNITKAIDKLAEQRSLVGAEVSRLGYIAAGNEGYANNIAAAESRIRDVDFVEEAALMAEAQVFAQASTSILAQFNASRQNVLQLLQ</sequence>
<dbReference type="PRINTS" id="PR00207">
    <property type="entry name" value="FLAGELLIN"/>
</dbReference>
<accession>A0ABS3ATY2</accession>
<evidence type="ECO:0000256" key="3">
    <source>
        <dbReference type="RuleBase" id="RU362073"/>
    </source>
</evidence>
<dbReference type="Gene3D" id="1.20.1330.10">
    <property type="entry name" value="f41 fragment of flagellin, N-terminal domain"/>
    <property type="match status" value="2"/>
</dbReference>
<evidence type="ECO:0000256" key="1">
    <source>
        <dbReference type="ARBA" id="ARBA00005709"/>
    </source>
</evidence>
<dbReference type="InterPro" id="IPR001492">
    <property type="entry name" value="Flagellin"/>
</dbReference>
<name>A0ABS3ATY2_9BACT</name>
<keyword evidence="2 3" id="KW-0975">Bacterial flagellum</keyword>
<dbReference type="SUPFAM" id="SSF64518">
    <property type="entry name" value="Phase 1 flagellin"/>
    <property type="match status" value="1"/>
</dbReference>
<comment type="function">
    <text evidence="3">Flagellin is the subunit protein which polymerizes to form the filaments of bacterial flagella.</text>
</comment>
<organism evidence="6 7">
    <name type="scientific">Simkania negevensis</name>
    <dbReference type="NCBI Taxonomy" id="83561"/>
    <lineage>
        <taxon>Bacteria</taxon>
        <taxon>Pseudomonadati</taxon>
        <taxon>Chlamydiota</taxon>
        <taxon>Chlamydiia</taxon>
        <taxon>Parachlamydiales</taxon>
        <taxon>Simkaniaceae</taxon>
        <taxon>Simkania</taxon>
    </lineage>
</organism>